<feature type="domain" description="Thiolase N-terminal" evidence="7">
    <location>
        <begin position="19"/>
        <end position="278"/>
    </location>
</feature>
<evidence type="ECO:0000313" key="10">
    <source>
        <dbReference type="Proteomes" id="UP001067235"/>
    </source>
</evidence>
<dbReference type="PANTHER" id="PTHR18919">
    <property type="entry name" value="ACETYL-COA C-ACYLTRANSFERASE"/>
    <property type="match status" value="1"/>
</dbReference>
<dbReference type="Pfam" id="PF02803">
    <property type="entry name" value="Thiolase_C"/>
    <property type="match status" value="1"/>
</dbReference>
<dbReference type="EC" id="2.3.1.9" evidence="2"/>
<name>A0ABT4MYY2_GORRU</name>
<dbReference type="NCBIfam" id="TIGR01930">
    <property type="entry name" value="AcCoA-C-Actrans"/>
    <property type="match status" value="1"/>
</dbReference>
<evidence type="ECO:0000256" key="4">
    <source>
        <dbReference type="ARBA" id="ARBA00023315"/>
    </source>
</evidence>
<protein>
    <recommendedName>
        <fullName evidence="5">Probable acetyl-CoA acetyltransferase</fullName>
        <ecNumber evidence="2">2.3.1.9</ecNumber>
    </recommendedName>
</protein>
<keyword evidence="10" id="KW-1185">Reference proteome</keyword>
<evidence type="ECO:0000313" key="9">
    <source>
        <dbReference type="EMBL" id="MCZ4551431.1"/>
    </source>
</evidence>
<dbReference type="InterPro" id="IPR020617">
    <property type="entry name" value="Thiolase_C"/>
</dbReference>
<feature type="domain" description="Thiolase C-terminal" evidence="8">
    <location>
        <begin position="287"/>
        <end position="414"/>
    </location>
</feature>
<gene>
    <name evidence="9" type="ORF">O4213_15675</name>
</gene>
<dbReference type="PANTHER" id="PTHR18919:SF107">
    <property type="entry name" value="ACETYL-COA ACETYLTRANSFERASE, CYTOSOLIC"/>
    <property type="match status" value="1"/>
</dbReference>
<dbReference type="Gene3D" id="3.40.47.10">
    <property type="match status" value="2"/>
</dbReference>
<evidence type="ECO:0000256" key="2">
    <source>
        <dbReference type="ARBA" id="ARBA00012705"/>
    </source>
</evidence>
<sequence>MTHFNSQQAGVSSPAADDVVMIGGLRTPFSRFGGALKQVSSIDLAAHAIRSVLEEYSISGGDVDEVFLGFTMPAEYAIDGSIPTRSAMLRAGLPDTVRSMTIDRACCSSATAIQLAAKTILLGEADIVLAGGSDNMGRSSFMLSADQRWGHKRGALSMKDPIDSPGADIGGKPVSVDAGEVALEYGVDREQQDAWAARSQERYFAAHARGFFDGELASITVPGPRGAEVVVAQDEEPREGVTVESLGRLRTVYNSPTVTPGNAPGLSTGACVVALARRSRAEQLGLPIAATIRGWHSVARNPREIAIAPAPAIVGAIRRAGWSLSDVGVIEINEAFAAVPLVAALELADGDRAVAQHILERTNVNGGAIALGHPPGASGARLALTAVRELTSRSGGRAVIAICGGLGQGDAMAVSVP</sequence>
<comment type="caution">
    <text evidence="9">The sequence shown here is derived from an EMBL/GenBank/DDBJ whole genome shotgun (WGS) entry which is preliminary data.</text>
</comment>
<dbReference type="PIRSF" id="PIRSF000429">
    <property type="entry name" value="Ac-CoA_Ac_transf"/>
    <property type="match status" value="1"/>
</dbReference>
<dbReference type="CDD" id="cd00751">
    <property type="entry name" value="thiolase"/>
    <property type="match status" value="1"/>
</dbReference>
<proteinExistence type="inferred from homology"/>
<dbReference type="InterPro" id="IPR020613">
    <property type="entry name" value="Thiolase_CS"/>
</dbReference>
<dbReference type="Proteomes" id="UP001067235">
    <property type="component" value="Unassembled WGS sequence"/>
</dbReference>
<accession>A0ABT4MYY2</accession>
<organism evidence="9 10">
    <name type="scientific">Gordonia rubripertincta</name>
    <name type="common">Rhodococcus corallinus</name>
    <dbReference type="NCBI Taxonomy" id="36822"/>
    <lineage>
        <taxon>Bacteria</taxon>
        <taxon>Bacillati</taxon>
        <taxon>Actinomycetota</taxon>
        <taxon>Actinomycetes</taxon>
        <taxon>Mycobacteriales</taxon>
        <taxon>Gordoniaceae</taxon>
        <taxon>Gordonia</taxon>
    </lineage>
</organism>
<dbReference type="Pfam" id="PF00108">
    <property type="entry name" value="Thiolase_N"/>
    <property type="match status" value="1"/>
</dbReference>
<dbReference type="PROSITE" id="PS00099">
    <property type="entry name" value="THIOLASE_3"/>
    <property type="match status" value="1"/>
</dbReference>
<dbReference type="SUPFAM" id="SSF53901">
    <property type="entry name" value="Thiolase-like"/>
    <property type="match status" value="2"/>
</dbReference>
<keyword evidence="4 6" id="KW-0012">Acyltransferase</keyword>
<dbReference type="EMBL" id="JAPWIE010000004">
    <property type="protein sequence ID" value="MCZ4551431.1"/>
    <property type="molecule type" value="Genomic_DNA"/>
</dbReference>
<evidence type="ECO:0000256" key="1">
    <source>
        <dbReference type="ARBA" id="ARBA00010982"/>
    </source>
</evidence>
<evidence type="ECO:0000259" key="8">
    <source>
        <dbReference type="Pfam" id="PF02803"/>
    </source>
</evidence>
<reference evidence="9" key="1">
    <citation type="submission" date="2022-12" db="EMBL/GenBank/DDBJ databases">
        <authorList>
            <person name="Krivoruchko A.V."/>
            <person name="Elkin A."/>
        </authorList>
    </citation>
    <scope>NUCLEOTIDE SEQUENCE</scope>
    <source>
        <strain evidence="9">IEGM 1388</strain>
    </source>
</reference>
<evidence type="ECO:0000259" key="7">
    <source>
        <dbReference type="Pfam" id="PF00108"/>
    </source>
</evidence>
<dbReference type="InterPro" id="IPR020610">
    <property type="entry name" value="Thiolase_AS"/>
</dbReference>
<comment type="similarity">
    <text evidence="1 6">Belongs to the thiolase-like superfamily. Thiolase family.</text>
</comment>
<dbReference type="RefSeq" id="WP_301572261.1">
    <property type="nucleotide sequence ID" value="NZ_JAPWIE010000004.1"/>
</dbReference>
<keyword evidence="3 6" id="KW-0808">Transferase</keyword>
<dbReference type="InterPro" id="IPR016039">
    <property type="entry name" value="Thiolase-like"/>
</dbReference>
<dbReference type="InterPro" id="IPR002155">
    <property type="entry name" value="Thiolase"/>
</dbReference>
<evidence type="ECO:0000256" key="3">
    <source>
        <dbReference type="ARBA" id="ARBA00022679"/>
    </source>
</evidence>
<evidence type="ECO:0000256" key="6">
    <source>
        <dbReference type="RuleBase" id="RU003557"/>
    </source>
</evidence>
<dbReference type="InterPro" id="IPR020616">
    <property type="entry name" value="Thiolase_N"/>
</dbReference>
<dbReference type="PROSITE" id="PS00737">
    <property type="entry name" value="THIOLASE_2"/>
    <property type="match status" value="1"/>
</dbReference>
<evidence type="ECO:0000256" key="5">
    <source>
        <dbReference type="ARBA" id="ARBA00040529"/>
    </source>
</evidence>